<dbReference type="InterPro" id="IPR009057">
    <property type="entry name" value="Homeodomain-like_sf"/>
</dbReference>
<dbReference type="RefSeq" id="WP_174521719.1">
    <property type="nucleotide sequence ID" value="NZ_CBCSGM010000003.1"/>
</dbReference>
<dbReference type="GO" id="GO:0043565">
    <property type="term" value="F:sequence-specific DNA binding"/>
    <property type="evidence" value="ECO:0007669"/>
    <property type="project" value="InterPro"/>
</dbReference>
<protein>
    <submittedName>
        <fullName evidence="5">AraC family transcriptional regulator</fullName>
    </submittedName>
</protein>
<keyword evidence="3" id="KW-0804">Transcription</keyword>
<gene>
    <name evidence="5" type="primary">btr_5</name>
    <name evidence="5" type="ORF">NCTC4824_03635</name>
</gene>
<keyword evidence="1" id="KW-0805">Transcription regulation</keyword>
<dbReference type="STRING" id="1348624.GCA_001591545_02147"/>
<dbReference type="InterPro" id="IPR037923">
    <property type="entry name" value="HTH-like"/>
</dbReference>
<dbReference type="Pfam" id="PF12833">
    <property type="entry name" value="HTH_18"/>
    <property type="match status" value="1"/>
</dbReference>
<dbReference type="Gene3D" id="1.10.10.60">
    <property type="entry name" value="Homeodomain-like"/>
    <property type="match status" value="2"/>
</dbReference>
<evidence type="ECO:0000256" key="3">
    <source>
        <dbReference type="ARBA" id="ARBA00023163"/>
    </source>
</evidence>
<dbReference type="Proteomes" id="UP000249134">
    <property type="component" value="Chromosome 1"/>
</dbReference>
<evidence type="ECO:0000259" key="4">
    <source>
        <dbReference type="PROSITE" id="PS01124"/>
    </source>
</evidence>
<sequence length="298" mass="35380">MTKILKMPINTPVEFISGGQFISEKPWIHTKRNIDSFEIIIGANKTLYIEQGGIDYMVNPGEVLILSPHMEHKGFDMSERDLSFYWFHFYCPTNYEIINQDKMKDEVNISKKNANNSRSVNYIYLPIFFSPSSIDRINIMFRQLLHVYQSNYFTCYSGHYLTTSILIELTEQAISHIYLPNQNTEEDKNLHSLLEWTRIHALENISVTLIANKFNYSREYLSRYFKKNTGMTVIEYIHFIRISKAKDYLARTNESIKEIAYSVGFQDEKYFMKLFKKYENMTPTEYRSSFFRTKMNNN</sequence>
<evidence type="ECO:0000313" key="6">
    <source>
        <dbReference type="Proteomes" id="UP000249134"/>
    </source>
</evidence>
<evidence type="ECO:0000256" key="2">
    <source>
        <dbReference type="ARBA" id="ARBA00023125"/>
    </source>
</evidence>
<dbReference type="InterPro" id="IPR020449">
    <property type="entry name" value="Tscrpt_reg_AraC-type_HTH"/>
</dbReference>
<dbReference type="PRINTS" id="PR00032">
    <property type="entry name" value="HTHARAC"/>
</dbReference>
<keyword evidence="2" id="KW-0238">DNA-binding</keyword>
<proteinExistence type="predicted"/>
<name>A0A2X4WGE1_LEDLE</name>
<accession>A0A2X4WGE1</accession>
<dbReference type="AlphaFoldDB" id="A0A2X4WGE1"/>
<evidence type="ECO:0000256" key="1">
    <source>
        <dbReference type="ARBA" id="ARBA00023015"/>
    </source>
</evidence>
<dbReference type="GO" id="GO:0003700">
    <property type="term" value="F:DNA-binding transcription factor activity"/>
    <property type="evidence" value="ECO:0007669"/>
    <property type="project" value="InterPro"/>
</dbReference>
<dbReference type="InterPro" id="IPR018060">
    <property type="entry name" value="HTH_AraC"/>
</dbReference>
<dbReference type="PANTHER" id="PTHR43280">
    <property type="entry name" value="ARAC-FAMILY TRANSCRIPTIONAL REGULATOR"/>
    <property type="match status" value="1"/>
</dbReference>
<dbReference type="KEGG" id="blen:NCTC4824_03635"/>
<dbReference type="PANTHER" id="PTHR43280:SF2">
    <property type="entry name" value="HTH-TYPE TRANSCRIPTIONAL REGULATOR EXSA"/>
    <property type="match status" value="1"/>
</dbReference>
<reference evidence="5 6" key="1">
    <citation type="submission" date="2018-06" db="EMBL/GenBank/DDBJ databases">
        <authorList>
            <consortium name="Pathogen Informatics"/>
            <person name="Doyle S."/>
        </authorList>
    </citation>
    <scope>NUCLEOTIDE SEQUENCE [LARGE SCALE GENOMIC DNA]</scope>
    <source>
        <strain evidence="5 6">NCTC4824</strain>
    </source>
</reference>
<dbReference type="SUPFAM" id="SSF46689">
    <property type="entry name" value="Homeodomain-like"/>
    <property type="match status" value="2"/>
</dbReference>
<dbReference type="InterPro" id="IPR018062">
    <property type="entry name" value="HTH_AraC-typ_CS"/>
</dbReference>
<dbReference type="SMART" id="SM00342">
    <property type="entry name" value="HTH_ARAC"/>
    <property type="match status" value="1"/>
</dbReference>
<keyword evidence="6" id="KW-1185">Reference proteome</keyword>
<dbReference type="SUPFAM" id="SSF51215">
    <property type="entry name" value="Regulatory protein AraC"/>
    <property type="match status" value="1"/>
</dbReference>
<organism evidence="5 6">
    <name type="scientific">Lederbergia lenta</name>
    <name type="common">Bacillus lentus</name>
    <dbReference type="NCBI Taxonomy" id="1467"/>
    <lineage>
        <taxon>Bacteria</taxon>
        <taxon>Bacillati</taxon>
        <taxon>Bacillota</taxon>
        <taxon>Bacilli</taxon>
        <taxon>Bacillales</taxon>
        <taxon>Bacillaceae</taxon>
        <taxon>Lederbergia</taxon>
    </lineage>
</organism>
<feature type="domain" description="HTH araC/xylS-type" evidence="4">
    <location>
        <begin position="191"/>
        <end position="289"/>
    </location>
</feature>
<dbReference type="EMBL" id="LS483476">
    <property type="protein sequence ID" value="SQI62171.1"/>
    <property type="molecule type" value="Genomic_DNA"/>
</dbReference>
<evidence type="ECO:0000313" key="5">
    <source>
        <dbReference type="EMBL" id="SQI62171.1"/>
    </source>
</evidence>
<dbReference type="PROSITE" id="PS01124">
    <property type="entry name" value="HTH_ARAC_FAMILY_2"/>
    <property type="match status" value="1"/>
</dbReference>
<dbReference type="PROSITE" id="PS00041">
    <property type="entry name" value="HTH_ARAC_FAMILY_1"/>
    <property type="match status" value="1"/>
</dbReference>